<accession>A0AA94FA87</accession>
<gene>
    <name evidence="1" type="ORF">CP962_01735</name>
</gene>
<sequence length="62" mass="7035">MTIIEIENSLNTLVSNFNKETFIFDLLLAYGTPKSTIKRLIGSDHDKLASNGELIVRKKRLN</sequence>
<evidence type="ECO:0000313" key="2">
    <source>
        <dbReference type="Proteomes" id="UP000290588"/>
    </source>
</evidence>
<dbReference type="RefSeq" id="WP_118916204.1">
    <property type="nucleotide sequence ID" value="NZ_CP032097.1"/>
</dbReference>
<comment type="caution">
    <text evidence="1">The sequence shown here is derived from an EMBL/GenBank/DDBJ whole genome shotgun (WGS) entry which is preliminary data.</text>
</comment>
<protein>
    <submittedName>
        <fullName evidence="1">Uncharacterized protein</fullName>
    </submittedName>
</protein>
<dbReference type="AlphaFoldDB" id="A0AA94FA87"/>
<evidence type="ECO:0000313" key="1">
    <source>
        <dbReference type="EMBL" id="RXI33150.1"/>
    </source>
</evidence>
<reference evidence="1 2" key="1">
    <citation type="submission" date="2017-09" db="EMBL/GenBank/DDBJ databases">
        <title>Genomics of the genus Arcobacter.</title>
        <authorList>
            <person name="Perez-Cataluna A."/>
            <person name="Figueras M.J."/>
            <person name="Salas-Masso N."/>
        </authorList>
    </citation>
    <scope>NUCLEOTIDE SEQUENCE [LARGE SCALE GENOMIC DNA]</scope>
    <source>
        <strain evidence="1 2">CECT 7837</strain>
    </source>
</reference>
<dbReference type="Proteomes" id="UP000290588">
    <property type="component" value="Unassembled WGS sequence"/>
</dbReference>
<organism evidence="1 2">
    <name type="scientific">Arcobacter ellisii</name>
    <dbReference type="NCBI Taxonomy" id="913109"/>
    <lineage>
        <taxon>Bacteria</taxon>
        <taxon>Pseudomonadati</taxon>
        <taxon>Campylobacterota</taxon>
        <taxon>Epsilonproteobacteria</taxon>
        <taxon>Campylobacterales</taxon>
        <taxon>Arcobacteraceae</taxon>
        <taxon>Arcobacter</taxon>
    </lineage>
</organism>
<name>A0AA94FA87_9BACT</name>
<dbReference type="EMBL" id="NXIG01000001">
    <property type="protein sequence ID" value="RXI33150.1"/>
    <property type="molecule type" value="Genomic_DNA"/>
</dbReference>
<proteinExistence type="predicted"/>